<evidence type="ECO:0000313" key="3">
    <source>
        <dbReference type="Proteomes" id="UP000179344"/>
    </source>
</evidence>
<feature type="region of interest" description="Disordered" evidence="1">
    <location>
        <begin position="1"/>
        <end position="32"/>
    </location>
</feature>
<proteinExistence type="predicted"/>
<feature type="region of interest" description="Disordered" evidence="1">
    <location>
        <begin position="64"/>
        <end position="109"/>
    </location>
</feature>
<evidence type="ECO:0000256" key="1">
    <source>
        <dbReference type="SAM" id="MobiDB-lite"/>
    </source>
</evidence>
<dbReference type="Proteomes" id="UP000179344">
    <property type="component" value="Unassembled WGS sequence"/>
</dbReference>
<dbReference type="AlphaFoldDB" id="A0A1F6TII5"/>
<gene>
    <name evidence="2" type="ORF">A2V92_02290</name>
</gene>
<evidence type="ECO:0000313" key="2">
    <source>
        <dbReference type="EMBL" id="OGI44921.1"/>
    </source>
</evidence>
<organism evidence="2 3">
    <name type="scientific">Candidatus Muproteobacteria bacterium RBG_16_65_31</name>
    <dbReference type="NCBI Taxonomy" id="1817759"/>
    <lineage>
        <taxon>Bacteria</taxon>
        <taxon>Pseudomonadati</taxon>
        <taxon>Pseudomonadota</taxon>
        <taxon>Candidatus Muproteobacteria</taxon>
    </lineage>
</organism>
<dbReference type="EMBL" id="MFST01000031">
    <property type="protein sequence ID" value="OGI44921.1"/>
    <property type="molecule type" value="Genomic_DNA"/>
</dbReference>
<feature type="compositionally biased region" description="Low complexity" evidence="1">
    <location>
        <begin position="83"/>
        <end position="103"/>
    </location>
</feature>
<accession>A0A1F6TII5</accession>
<protein>
    <submittedName>
        <fullName evidence="2">Uncharacterized protein</fullName>
    </submittedName>
</protein>
<name>A0A1F6TII5_9PROT</name>
<feature type="compositionally biased region" description="Polar residues" evidence="1">
    <location>
        <begin position="72"/>
        <end position="81"/>
    </location>
</feature>
<sequence>MALCSLSIGSSSAPERRASSRNRRPAITSGSLFANSTRLPARTAASVGNRPAAPTMAAITIRARGRVAARSRPSTPASTSIGRPASRIFSRSRSAARGSSMAAVTGTMRRHCSNRRSTCVFAVRASTR</sequence>
<reference evidence="2 3" key="1">
    <citation type="journal article" date="2016" name="Nat. Commun.">
        <title>Thousands of microbial genomes shed light on interconnected biogeochemical processes in an aquifer system.</title>
        <authorList>
            <person name="Anantharaman K."/>
            <person name="Brown C.T."/>
            <person name="Hug L.A."/>
            <person name="Sharon I."/>
            <person name="Castelle C.J."/>
            <person name="Probst A.J."/>
            <person name="Thomas B.C."/>
            <person name="Singh A."/>
            <person name="Wilkins M.J."/>
            <person name="Karaoz U."/>
            <person name="Brodie E.L."/>
            <person name="Williams K.H."/>
            <person name="Hubbard S.S."/>
            <person name="Banfield J.F."/>
        </authorList>
    </citation>
    <scope>NUCLEOTIDE SEQUENCE [LARGE SCALE GENOMIC DNA]</scope>
</reference>
<comment type="caution">
    <text evidence="2">The sequence shown here is derived from an EMBL/GenBank/DDBJ whole genome shotgun (WGS) entry which is preliminary data.</text>
</comment>